<proteinExistence type="predicted"/>
<dbReference type="AlphaFoldDB" id="T1HES5"/>
<organism evidence="1 2">
    <name type="scientific">Rhodnius prolixus</name>
    <name type="common">Triatomid bug</name>
    <dbReference type="NCBI Taxonomy" id="13249"/>
    <lineage>
        <taxon>Eukaryota</taxon>
        <taxon>Metazoa</taxon>
        <taxon>Ecdysozoa</taxon>
        <taxon>Arthropoda</taxon>
        <taxon>Hexapoda</taxon>
        <taxon>Insecta</taxon>
        <taxon>Pterygota</taxon>
        <taxon>Neoptera</taxon>
        <taxon>Paraneoptera</taxon>
        <taxon>Hemiptera</taxon>
        <taxon>Heteroptera</taxon>
        <taxon>Panheteroptera</taxon>
        <taxon>Cimicomorpha</taxon>
        <taxon>Reduviidae</taxon>
        <taxon>Triatominae</taxon>
        <taxon>Rhodnius</taxon>
    </lineage>
</organism>
<sequence length="203" mass="23170">MCDRFCENNGNGYKTDNSINDSTPVRQKLISTEPSPNKIFNCKIDEVHSPEIRKRRFSGQCPSQNRVKSRKKLKSRHSEPSKLSVRRVKIERRSQEVQSDCVVSGKCMKQTTSVQSDNIGIFCLPESGRRRRQKKYQPGSLLERLHVISSKVEKDKLLFSYEMEAGLRANTGQLVTCDLIVTSLTKHHVFQILHCKSTSKVCA</sequence>
<protein>
    <submittedName>
        <fullName evidence="1">Uncharacterized protein</fullName>
    </submittedName>
</protein>
<dbReference type="HOGENOM" id="CLU_1350387_0_0_1"/>
<accession>T1HES5</accession>
<dbReference type="InParanoid" id="T1HES5"/>
<keyword evidence="2" id="KW-1185">Reference proteome</keyword>
<dbReference type="EnsemblMetazoa" id="RPRC002547-RA">
    <property type="protein sequence ID" value="RPRC002547-PA"/>
    <property type="gene ID" value="RPRC002547"/>
</dbReference>
<evidence type="ECO:0000313" key="1">
    <source>
        <dbReference type="EnsemblMetazoa" id="RPRC002547-PA"/>
    </source>
</evidence>
<reference evidence="1" key="1">
    <citation type="submission" date="2015-05" db="UniProtKB">
        <authorList>
            <consortium name="EnsemblMetazoa"/>
        </authorList>
    </citation>
    <scope>IDENTIFICATION</scope>
</reference>
<dbReference type="EMBL" id="ACPB03019573">
    <property type="status" value="NOT_ANNOTATED_CDS"/>
    <property type="molecule type" value="Genomic_DNA"/>
</dbReference>
<dbReference type="VEuPathDB" id="VectorBase:RPRC002547"/>
<dbReference type="EMBL" id="ACPB03019574">
    <property type="status" value="NOT_ANNOTATED_CDS"/>
    <property type="molecule type" value="Genomic_DNA"/>
</dbReference>
<evidence type="ECO:0000313" key="2">
    <source>
        <dbReference type="Proteomes" id="UP000015103"/>
    </source>
</evidence>
<name>T1HES5_RHOPR</name>
<dbReference type="Proteomes" id="UP000015103">
    <property type="component" value="Unassembled WGS sequence"/>
</dbReference>